<gene>
    <name evidence="13" type="ORF">MNOR_LOCUS41060</name>
</gene>
<dbReference type="InterPro" id="IPR036236">
    <property type="entry name" value="Znf_C2H2_sf"/>
</dbReference>
<dbReference type="Proteomes" id="UP001497623">
    <property type="component" value="Unassembled WGS sequence"/>
</dbReference>
<evidence type="ECO:0000259" key="12">
    <source>
        <dbReference type="PROSITE" id="PS50157"/>
    </source>
</evidence>
<dbReference type="SMART" id="SM00355">
    <property type="entry name" value="ZnF_C2H2"/>
    <property type="match status" value="7"/>
</dbReference>
<keyword evidence="14" id="KW-1185">Reference proteome</keyword>
<feature type="domain" description="C2H2-type" evidence="12">
    <location>
        <begin position="433"/>
        <end position="460"/>
    </location>
</feature>
<dbReference type="Pfam" id="PF00096">
    <property type="entry name" value="zf-C2H2"/>
    <property type="match status" value="5"/>
</dbReference>
<dbReference type="GO" id="GO:0000978">
    <property type="term" value="F:RNA polymerase II cis-regulatory region sequence-specific DNA binding"/>
    <property type="evidence" value="ECO:0007669"/>
    <property type="project" value="TreeGrafter"/>
</dbReference>
<evidence type="ECO:0000256" key="11">
    <source>
        <dbReference type="PROSITE-ProRule" id="PRU00042"/>
    </source>
</evidence>
<dbReference type="PROSITE" id="PS50157">
    <property type="entry name" value="ZINC_FINGER_C2H2_2"/>
    <property type="match status" value="6"/>
</dbReference>
<organism evidence="13 14">
    <name type="scientific">Meganyctiphanes norvegica</name>
    <name type="common">Northern krill</name>
    <name type="synonym">Thysanopoda norvegica</name>
    <dbReference type="NCBI Taxonomy" id="48144"/>
    <lineage>
        <taxon>Eukaryota</taxon>
        <taxon>Metazoa</taxon>
        <taxon>Ecdysozoa</taxon>
        <taxon>Arthropoda</taxon>
        <taxon>Crustacea</taxon>
        <taxon>Multicrustacea</taxon>
        <taxon>Malacostraca</taxon>
        <taxon>Eumalacostraca</taxon>
        <taxon>Eucarida</taxon>
        <taxon>Euphausiacea</taxon>
        <taxon>Euphausiidae</taxon>
        <taxon>Meganyctiphanes</taxon>
    </lineage>
</organism>
<proteinExistence type="inferred from homology"/>
<evidence type="ECO:0000256" key="5">
    <source>
        <dbReference type="ARBA" id="ARBA00022833"/>
    </source>
</evidence>
<keyword evidence="7" id="KW-0238">DNA-binding</keyword>
<evidence type="ECO:0000313" key="13">
    <source>
        <dbReference type="EMBL" id="CAL4245581.1"/>
    </source>
</evidence>
<dbReference type="GO" id="GO:0005634">
    <property type="term" value="C:nucleus"/>
    <property type="evidence" value="ECO:0007669"/>
    <property type="project" value="UniProtKB-SubCell"/>
</dbReference>
<feature type="non-terminal residue" evidence="13">
    <location>
        <position position="577"/>
    </location>
</feature>
<reference evidence="13 14" key="1">
    <citation type="submission" date="2024-05" db="EMBL/GenBank/DDBJ databases">
        <authorList>
            <person name="Wallberg A."/>
        </authorList>
    </citation>
    <scope>NUCLEOTIDE SEQUENCE [LARGE SCALE GENOMIC DNA]</scope>
</reference>
<dbReference type="AlphaFoldDB" id="A0AAV2SS62"/>
<dbReference type="GO" id="GO:0008270">
    <property type="term" value="F:zinc ion binding"/>
    <property type="evidence" value="ECO:0007669"/>
    <property type="project" value="UniProtKB-KW"/>
</dbReference>
<dbReference type="FunFam" id="3.30.160.60:FF:000965">
    <property type="entry name" value="Neurotrophin receptor-interacting factor homolog"/>
    <property type="match status" value="1"/>
</dbReference>
<evidence type="ECO:0000256" key="3">
    <source>
        <dbReference type="ARBA" id="ARBA00022737"/>
    </source>
</evidence>
<dbReference type="InterPro" id="IPR013087">
    <property type="entry name" value="Znf_C2H2_type"/>
</dbReference>
<keyword evidence="9" id="KW-0539">Nucleus</keyword>
<dbReference type="EMBL" id="CAXKWB010139503">
    <property type="protein sequence ID" value="CAL4245581.1"/>
    <property type="molecule type" value="Genomic_DNA"/>
</dbReference>
<evidence type="ECO:0000256" key="4">
    <source>
        <dbReference type="ARBA" id="ARBA00022771"/>
    </source>
</evidence>
<evidence type="ECO:0000256" key="9">
    <source>
        <dbReference type="ARBA" id="ARBA00023242"/>
    </source>
</evidence>
<evidence type="ECO:0000256" key="2">
    <source>
        <dbReference type="ARBA" id="ARBA00022723"/>
    </source>
</evidence>
<feature type="domain" description="C2H2-type" evidence="12">
    <location>
        <begin position="378"/>
        <end position="406"/>
    </location>
</feature>
<keyword evidence="2" id="KW-0479">Metal-binding</keyword>
<keyword evidence="5" id="KW-0862">Zinc</keyword>
<evidence type="ECO:0000313" key="14">
    <source>
        <dbReference type="Proteomes" id="UP001497623"/>
    </source>
</evidence>
<sequence>MGESDVAHNHRRHLLDLLKKRNEMCTRSASKVIIQYVPTLFCALVSKAQANDVIRKVCYMGPVANKNDKLWMLVFLREGLIDVVLSVCVLRTVVKFNLRFVPSITKNSMQEPSIQNFGSNELTDFLTPQLLNVKQESHCLSVGSSAVDGQVNKLKMIGREYSEINDDITTSINRISISRAEDSSLGQINKCVLVQSIQDSVEDTLDIDYNTVSDLQNNTQSEILLDTLSASTSSEPEGLMCSVYTMNTSGTLQLVSRVLSKPEEKHKGDHEFQTVERATIEINNTGDESGVNSIQLNTLRVQHSDSSSVVRNPSDILQEEMIVAPDITSLDDAAVAAVCHAAIDLFNLKNDNISNSDRTGTILTDIVKLGPEDLNGNTWCSMCEKKFPSSGSLKVHLSRVHSKVKWCYTCTKAINSDEEMKTHVQECHSDLPFVCKRCGKSLRTNAAFQRHKDIHKGMRGDACEICGQTFSRPEYFRDHVRVHTGEKPYKCVTCNKAFSRTSNLYAHMRIHNTEDQKLSCNVCHKTFARTDKLKDHMIRHLRIKRFACRLCPKAYNEKRDLTKHLEKIHNGSKSQDT</sequence>
<dbReference type="PANTHER" id="PTHR24388:SF104">
    <property type="entry name" value="AT-RICH BINDING PROTEIN-RELATED"/>
    <property type="match status" value="1"/>
</dbReference>
<dbReference type="SUPFAM" id="SSF57667">
    <property type="entry name" value="beta-beta-alpha zinc fingers"/>
    <property type="match status" value="3"/>
</dbReference>
<feature type="domain" description="C2H2-type" evidence="12">
    <location>
        <begin position="546"/>
        <end position="574"/>
    </location>
</feature>
<evidence type="ECO:0000256" key="1">
    <source>
        <dbReference type="ARBA" id="ARBA00004123"/>
    </source>
</evidence>
<comment type="subcellular location">
    <subcellularLocation>
        <location evidence="1">Nucleus</location>
    </subcellularLocation>
</comment>
<keyword evidence="6" id="KW-0805">Transcription regulation</keyword>
<dbReference type="PROSITE" id="PS00028">
    <property type="entry name" value="ZINC_FINGER_C2H2_1"/>
    <property type="match status" value="6"/>
</dbReference>
<evidence type="ECO:0000256" key="8">
    <source>
        <dbReference type="ARBA" id="ARBA00023163"/>
    </source>
</evidence>
<protein>
    <recommendedName>
        <fullName evidence="12">C2H2-type domain-containing protein</fullName>
    </recommendedName>
</protein>
<name>A0AAV2SS62_MEGNR</name>
<dbReference type="FunFam" id="3.30.160.60:FF:000358">
    <property type="entry name" value="zinc finger protein 24"/>
    <property type="match status" value="1"/>
</dbReference>
<dbReference type="PANTHER" id="PTHR24388">
    <property type="entry name" value="ZINC FINGER PROTEIN"/>
    <property type="match status" value="1"/>
</dbReference>
<comment type="caution">
    <text evidence="13">The sequence shown here is derived from an EMBL/GenBank/DDBJ whole genome shotgun (WGS) entry which is preliminary data.</text>
</comment>
<keyword evidence="3" id="KW-0677">Repeat</keyword>
<comment type="similarity">
    <text evidence="10">Belongs to the snail C2H2-type zinc-finger protein family.</text>
</comment>
<feature type="domain" description="C2H2-type" evidence="12">
    <location>
        <begin position="518"/>
        <end position="545"/>
    </location>
</feature>
<evidence type="ECO:0000256" key="10">
    <source>
        <dbReference type="ARBA" id="ARBA00037948"/>
    </source>
</evidence>
<dbReference type="InterPro" id="IPR050527">
    <property type="entry name" value="Snail/Krueppel_Znf"/>
</dbReference>
<dbReference type="GO" id="GO:0000981">
    <property type="term" value="F:DNA-binding transcription factor activity, RNA polymerase II-specific"/>
    <property type="evidence" value="ECO:0007669"/>
    <property type="project" value="TreeGrafter"/>
</dbReference>
<accession>A0AAV2SS62</accession>
<feature type="domain" description="C2H2-type" evidence="12">
    <location>
        <begin position="489"/>
        <end position="516"/>
    </location>
</feature>
<feature type="domain" description="C2H2-type" evidence="12">
    <location>
        <begin position="461"/>
        <end position="488"/>
    </location>
</feature>
<evidence type="ECO:0000256" key="7">
    <source>
        <dbReference type="ARBA" id="ARBA00023125"/>
    </source>
</evidence>
<keyword evidence="8" id="KW-0804">Transcription</keyword>
<dbReference type="Gene3D" id="3.30.160.60">
    <property type="entry name" value="Classic Zinc Finger"/>
    <property type="match status" value="5"/>
</dbReference>
<evidence type="ECO:0000256" key="6">
    <source>
        <dbReference type="ARBA" id="ARBA00023015"/>
    </source>
</evidence>
<keyword evidence="4 11" id="KW-0863">Zinc-finger</keyword>